<dbReference type="Pfam" id="PF00990">
    <property type="entry name" value="GGDEF"/>
    <property type="match status" value="1"/>
</dbReference>
<dbReference type="InterPro" id="IPR029787">
    <property type="entry name" value="Nucleotide_cyclase"/>
</dbReference>
<dbReference type="SMART" id="SM00267">
    <property type="entry name" value="GGDEF"/>
    <property type="match status" value="1"/>
</dbReference>
<dbReference type="EMBL" id="JACOPQ010000003">
    <property type="protein sequence ID" value="MBC5736415.1"/>
    <property type="molecule type" value="Genomic_DNA"/>
</dbReference>
<dbReference type="PANTHER" id="PTHR45228:SF5">
    <property type="entry name" value="CYCLIC DI-GMP PHOSPHODIESTERASE VC_1348-RELATED"/>
    <property type="match status" value="1"/>
</dbReference>
<dbReference type="PROSITE" id="PS50887">
    <property type="entry name" value="GGDEF"/>
    <property type="match status" value="1"/>
</dbReference>
<dbReference type="InterPro" id="IPR000160">
    <property type="entry name" value="GGDEF_dom"/>
</dbReference>
<dbReference type="CDD" id="cd01949">
    <property type="entry name" value="GGDEF"/>
    <property type="match status" value="1"/>
</dbReference>
<dbReference type="SUPFAM" id="SSF52172">
    <property type="entry name" value="CheY-like"/>
    <property type="match status" value="1"/>
</dbReference>
<feature type="domain" description="HD-GYP" evidence="6">
    <location>
        <begin position="125"/>
        <end position="333"/>
    </location>
</feature>
<dbReference type="PANTHER" id="PTHR45228">
    <property type="entry name" value="CYCLIC DI-GMP PHOSPHODIESTERASE TM_0186-RELATED"/>
    <property type="match status" value="1"/>
</dbReference>
<dbReference type="Pfam" id="PF00072">
    <property type="entry name" value="Response_reg"/>
    <property type="match status" value="1"/>
</dbReference>
<dbReference type="Proteomes" id="UP000607645">
    <property type="component" value="Unassembled WGS sequence"/>
</dbReference>
<feature type="domain" description="GGDEF" evidence="5">
    <location>
        <begin position="524"/>
        <end position="650"/>
    </location>
</feature>
<dbReference type="SUPFAM" id="SSF109604">
    <property type="entry name" value="HD-domain/PDEase-like"/>
    <property type="match status" value="1"/>
</dbReference>
<dbReference type="PROSITE" id="PS51832">
    <property type="entry name" value="HD_GYP"/>
    <property type="match status" value="1"/>
</dbReference>
<evidence type="ECO:0000256" key="3">
    <source>
        <dbReference type="PROSITE-ProRule" id="PRU00169"/>
    </source>
</evidence>
<dbReference type="SUPFAM" id="SSF55073">
    <property type="entry name" value="Nucleotide cyclase"/>
    <property type="match status" value="1"/>
</dbReference>
<protein>
    <recommendedName>
        <fullName evidence="1">Stage 0 sporulation protein A homolog</fullName>
    </recommendedName>
</protein>
<dbReference type="InterPro" id="IPR043128">
    <property type="entry name" value="Rev_trsase/Diguanyl_cyclase"/>
</dbReference>
<comment type="function">
    <text evidence="2">May play the central regulatory role in sporulation. It may be an element of the effector pathway responsible for the activation of sporulation genes in response to nutritional stress. Spo0A may act in concert with spo0H (a sigma factor) to control the expression of some genes that are critical to the sporulation process.</text>
</comment>
<feature type="modified residue" description="4-aspartylphosphate" evidence="3">
    <location>
        <position position="38"/>
    </location>
</feature>
<keyword evidence="8" id="KW-1185">Reference proteome</keyword>
<evidence type="ECO:0000256" key="2">
    <source>
        <dbReference type="ARBA" id="ARBA00024867"/>
    </source>
</evidence>
<dbReference type="SMART" id="SM00448">
    <property type="entry name" value="REC"/>
    <property type="match status" value="1"/>
</dbReference>
<feature type="domain" description="Response regulatory" evidence="4">
    <location>
        <begin position="1"/>
        <end position="105"/>
    </location>
</feature>
<dbReference type="InterPro" id="IPR001789">
    <property type="entry name" value="Sig_transdc_resp-reg_receiver"/>
</dbReference>
<evidence type="ECO:0000259" key="5">
    <source>
        <dbReference type="PROSITE" id="PS50887"/>
    </source>
</evidence>
<dbReference type="AlphaFoldDB" id="A0A8J6MC64"/>
<evidence type="ECO:0000259" key="4">
    <source>
        <dbReference type="PROSITE" id="PS50110"/>
    </source>
</evidence>
<keyword evidence="3" id="KW-0597">Phosphoprotein</keyword>
<proteinExistence type="predicted"/>
<organism evidence="7 8">
    <name type="scientific">Lawsonibacter faecis</name>
    <dbReference type="NCBI Taxonomy" id="2763052"/>
    <lineage>
        <taxon>Bacteria</taxon>
        <taxon>Bacillati</taxon>
        <taxon>Bacillota</taxon>
        <taxon>Clostridia</taxon>
        <taxon>Eubacteriales</taxon>
        <taxon>Oscillospiraceae</taxon>
        <taxon>Lawsonibacter</taxon>
    </lineage>
</organism>
<dbReference type="CDD" id="cd00077">
    <property type="entry name" value="HDc"/>
    <property type="match status" value="1"/>
</dbReference>
<dbReference type="GO" id="GO:0000160">
    <property type="term" value="P:phosphorelay signal transduction system"/>
    <property type="evidence" value="ECO:0007669"/>
    <property type="project" value="InterPro"/>
</dbReference>
<dbReference type="InterPro" id="IPR003607">
    <property type="entry name" value="HD/PDEase_dom"/>
</dbReference>
<dbReference type="Gene3D" id="1.10.3210.10">
    <property type="entry name" value="Hypothetical protein af1432"/>
    <property type="match status" value="1"/>
</dbReference>
<dbReference type="Gene3D" id="3.40.50.2300">
    <property type="match status" value="1"/>
</dbReference>
<evidence type="ECO:0000256" key="1">
    <source>
        <dbReference type="ARBA" id="ARBA00018672"/>
    </source>
</evidence>
<dbReference type="InterPro" id="IPR052020">
    <property type="entry name" value="Cyclic_di-GMP/3'3'-cGAMP_PDE"/>
</dbReference>
<comment type="caution">
    <text evidence="7">The sequence shown here is derived from an EMBL/GenBank/DDBJ whole genome shotgun (WGS) entry which is preliminary data.</text>
</comment>
<reference evidence="7" key="1">
    <citation type="submission" date="2020-08" db="EMBL/GenBank/DDBJ databases">
        <title>Genome public.</title>
        <authorList>
            <person name="Liu C."/>
            <person name="Sun Q."/>
        </authorList>
    </citation>
    <scope>NUCLEOTIDE SEQUENCE</scope>
    <source>
        <strain evidence="7">NSJ-52</strain>
    </source>
</reference>
<gene>
    <name evidence="7" type="ORF">H8S62_05270</name>
</gene>
<dbReference type="InterPro" id="IPR011006">
    <property type="entry name" value="CheY-like_superfamily"/>
</dbReference>
<dbReference type="InterPro" id="IPR037522">
    <property type="entry name" value="HD_GYP_dom"/>
</dbReference>
<evidence type="ECO:0000259" key="6">
    <source>
        <dbReference type="PROSITE" id="PS51832"/>
    </source>
</evidence>
<evidence type="ECO:0000313" key="7">
    <source>
        <dbReference type="EMBL" id="MBC5736415.1"/>
    </source>
</evidence>
<dbReference type="Gene3D" id="3.30.70.270">
    <property type="match status" value="1"/>
</dbReference>
<accession>A0A8J6MC64</accession>
<dbReference type="PROSITE" id="PS50110">
    <property type="entry name" value="RESPONSE_REGULATORY"/>
    <property type="match status" value="1"/>
</dbReference>
<name>A0A8J6MC64_9FIRM</name>
<sequence>MLADMLADRYAVSEAANGLEAVSIMEKYHAELSLVLLDIMMPEMNGFEVLAYMSKSEWLSSVPVIMISAETSSSYIDQAYDLGATDYISRPFDEKTVQRRVKNTIMLYAKQKMLESMVTEQILEKERNNFLMVEILSNIVEFRNGESGMHVLHIRTITDLLLRHLVHMTGRYPLTPGRIALIVNASSLHDIGKISIPEHILNKPGKLTPEEFGIMKTHSEIGARILENAPCHQNEELIQIAHEICRWHHERYDGHGYPDGLKGDEIPISAQVVAVADVYDALTNERIYKPAYSHEAAMRMILNGECGVFNPILLQCLIEMGPRIAEEMAKSTTEQISASEISSISSQVLSTGKVSSRTLALLEQERTKYQFFASMSKEIQYEYSLSTDLLTLSDWGAAQLGLPELIPHPEHNAELHKVLSYDDLHDLFGRLTAATPENPLIHAVYALNIHGQQRWYKVVARPLWVGDEHPVMTGTIGKFSDVHEERLQLEALKEQAEQDSLTKLHNHMSARAQIESALVKGRAEKYALILFDLDLFKNANDRYGHMFGDEVLKDVARRIVQNIRQEDIAARIGGDEFLIFTPYKDEVEPMVSRLFEAIAGRYAQFDVSLSMGVSIAPKDGKNYELLFHRADQALYAAKQHGRKRYCFYDDSVRGTLSVLSPMESDLAGPDPI</sequence>
<dbReference type="NCBIfam" id="TIGR00254">
    <property type="entry name" value="GGDEF"/>
    <property type="match status" value="1"/>
</dbReference>
<dbReference type="Pfam" id="PF13487">
    <property type="entry name" value="HD_5"/>
    <property type="match status" value="1"/>
</dbReference>
<evidence type="ECO:0000313" key="8">
    <source>
        <dbReference type="Proteomes" id="UP000607645"/>
    </source>
</evidence>